<evidence type="ECO:0000256" key="2">
    <source>
        <dbReference type="ARBA" id="ARBA00022741"/>
    </source>
</evidence>
<keyword evidence="5" id="KW-0092">Biotin</keyword>
<gene>
    <name evidence="9" type="ORF">NLJ89_g7853</name>
</gene>
<sequence>MASSAVHKLLVANRGEIAVRIIRTAKRLGLKTVAIYTPSDALSPHVIQADEAISLPTADTPSSEAAAYLSAASIISICRQHIVTLVHPGYGFLSENADFAAQVIDSGMIWLGPRPEVIRSMGVKHIARKIAEEAGLEVVPGSENLVASEVEALEVAERCGYPIALKATAGGGGMGMFVCKDSTELQETLRSTKDRAKVLFSNDGLFIEKYYVAAHHIEIQIFGNGLGEVVHMRERECSIQRRHQKVIEETPSPFCTANPRLRERMCSAAVALGQKIKYGSAGMSFVSFNSPLISGKVEHPITEQVHAGLDIVELMIKQGLAEMTESGGLPSLSPEMKQSTYDVLHQLSEVRGNCFAVEGRIYAENPYDGFLPSPGLLQYVSFDINGHDWLRVDTWVETGTMVTPHFDPLLAKVIVAGSSREEALSRFLIALKGCTIQGPSNNIRYLVDVARTESFGAGAVTTRFLQTVTNYPRAFKVVSAGLDVSVQDLPGRIIGLGIPRSGPMDNLAFAVGNILVGNDKRTEGLEIIVVPGVGFSARFLTEAVVAVTGREVLIRVDGIRKPTWAKMVVPQNGVLEIEVDPMGGITTGLRNYLCIRGGLPDIPLYLGSKSASMGLGGYQYEPDHPELNVVFRQAGDSTILVELGAMTLDMFIRARIQAFQDIVLSRQVPGVLSLCPCIRSILCHYDPLAISQDKFLQVLLESKEEIPPSLDTVKFHGRRITFPIVLDDPWNKEALRRYMSTTRDKAVYLPSNVEYLARNNGLSSAAEALHKLVASDWLVFGVGFYLACPFLVPIDPRCRLIGQKMNPSRTWTPRGAIGIAGPVAAIYPIESPGGYQLYGRTLPAWQTWGKGKDFSSTQPWLLRAFDQVHFTVVTEEEYQEVPYAFLTP</sequence>
<evidence type="ECO:0000256" key="3">
    <source>
        <dbReference type="ARBA" id="ARBA00022801"/>
    </source>
</evidence>
<reference evidence="9" key="1">
    <citation type="submission" date="2022-07" db="EMBL/GenBank/DDBJ databases">
        <title>Genome Sequence of Agrocybe chaxingu.</title>
        <authorList>
            <person name="Buettner E."/>
        </authorList>
    </citation>
    <scope>NUCLEOTIDE SEQUENCE</scope>
    <source>
        <strain evidence="9">MP-N11</strain>
    </source>
</reference>
<evidence type="ECO:0000256" key="5">
    <source>
        <dbReference type="ARBA" id="ARBA00023267"/>
    </source>
</evidence>
<evidence type="ECO:0000256" key="1">
    <source>
        <dbReference type="ARBA" id="ARBA00022598"/>
    </source>
</evidence>
<dbReference type="Pfam" id="PF00289">
    <property type="entry name" value="Biotin_carb_N"/>
    <property type="match status" value="1"/>
</dbReference>
<dbReference type="SUPFAM" id="SSF56059">
    <property type="entry name" value="Glutathione synthetase ATP-binding domain-like"/>
    <property type="match status" value="1"/>
</dbReference>
<dbReference type="SUPFAM" id="SSF50891">
    <property type="entry name" value="Cyclophilin-like"/>
    <property type="match status" value="1"/>
</dbReference>
<dbReference type="SUPFAM" id="SSF52440">
    <property type="entry name" value="PreATP-grasp domain"/>
    <property type="match status" value="1"/>
</dbReference>
<dbReference type="Pfam" id="PF02786">
    <property type="entry name" value="CPSase_L_D2"/>
    <property type="match status" value="1"/>
</dbReference>
<dbReference type="Gene3D" id="3.30.470.20">
    <property type="entry name" value="ATP-grasp fold, B domain"/>
    <property type="match status" value="1"/>
</dbReference>
<keyword evidence="1" id="KW-0436">Ligase</keyword>
<dbReference type="EMBL" id="JANKHO010000987">
    <property type="protein sequence ID" value="KAJ3504600.1"/>
    <property type="molecule type" value="Genomic_DNA"/>
</dbReference>
<dbReference type="SUPFAM" id="SSF51246">
    <property type="entry name" value="Rudiment single hybrid motif"/>
    <property type="match status" value="1"/>
</dbReference>
<dbReference type="PROSITE" id="PS00866">
    <property type="entry name" value="CPSASE_1"/>
    <property type="match status" value="1"/>
</dbReference>
<proteinExistence type="predicted"/>
<dbReference type="InterPro" id="IPR005482">
    <property type="entry name" value="Biotin_COase_C"/>
</dbReference>
<keyword evidence="4 6" id="KW-0067">ATP-binding</keyword>
<keyword evidence="3" id="KW-0378">Hydrolase</keyword>
<dbReference type="SMART" id="SM00796">
    <property type="entry name" value="AHS1"/>
    <property type="match status" value="1"/>
</dbReference>
<dbReference type="PROSITE" id="PS50979">
    <property type="entry name" value="BC"/>
    <property type="match status" value="1"/>
</dbReference>
<dbReference type="GO" id="GO:0046872">
    <property type="term" value="F:metal ion binding"/>
    <property type="evidence" value="ECO:0007669"/>
    <property type="project" value="InterPro"/>
</dbReference>
<keyword evidence="10" id="KW-1185">Reference proteome</keyword>
<dbReference type="GO" id="GO:0016874">
    <property type="term" value="F:ligase activity"/>
    <property type="evidence" value="ECO:0007669"/>
    <property type="project" value="UniProtKB-KW"/>
</dbReference>
<dbReference type="Pfam" id="PF02682">
    <property type="entry name" value="CT_C_D"/>
    <property type="match status" value="1"/>
</dbReference>
<dbReference type="InterPro" id="IPR011761">
    <property type="entry name" value="ATP-grasp"/>
</dbReference>
<dbReference type="PANTHER" id="PTHR18866">
    <property type="entry name" value="CARBOXYLASE:PYRUVATE/ACETYL-COA/PROPIONYL-COA CARBOXYLASE"/>
    <property type="match status" value="1"/>
</dbReference>
<dbReference type="Proteomes" id="UP001148786">
    <property type="component" value="Unassembled WGS sequence"/>
</dbReference>
<evidence type="ECO:0000259" key="7">
    <source>
        <dbReference type="PROSITE" id="PS50975"/>
    </source>
</evidence>
<evidence type="ECO:0000313" key="10">
    <source>
        <dbReference type="Proteomes" id="UP001148786"/>
    </source>
</evidence>
<evidence type="ECO:0000259" key="8">
    <source>
        <dbReference type="PROSITE" id="PS50979"/>
    </source>
</evidence>
<dbReference type="InterPro" id="IPR050856">
    <property type="entry name" value="Biotin_carboxylase_complex"/>
</dbReference>
<evidence type="ECO:0000256" key="4">
    <source>
        <dbReference type="ARBA" id="ARBA00022840"/>
    </source>
</evidence>
<dbReference type="SMART" id="SM00878">
    <property type="entry name" value="Biotin_carb_C"/>
    <property type="match status" value="1"/>
</dbReference>
<protein>
    <recommendedName>
        <fullName evidence="11">Urea carboxylase</fullName>
    </recommendedName>
</protein>
<dbReference type="InterPro" id="IPR011764">
    <property type="entry name" value="Biotin_carboxylation_dom"/>
</dbReference>
<dbReference type="Pfam" id="PF02626">
    <property type="entry name" value="CT_A_B"/>
    <property type="match status" value="1"/>
</dbReference>
<dbReference type="InterPro" id="IPR011054">
    <property type="entry name" value="Rudment_hybrid_motif"/>
</dbReference>
<dbReference type="InterPro" id="IPR005479">
    <property type="entry name" value="CPAse_ATP-bd"/>
</dbReference>
<dbReference type="GO" id="GO:0005524">
    <property type="term" value="F:ATP binding"/>
    <property type="evidence" value="ECO:0007669"/>
    <property type="project" value="UniProtKB-UniRule"/>
</dbReference>
<name>A0A9W8MSQ0_9AGAR</name>
<feature type="domain" description="ATP-grasp" evidence="7">
    <location>
        <begin position="128"/>
        <end position="345"/>
    </location>
</feature>
<accession>A0A9W8MSQ0</accession>
<keyword evidence="2 6" id="KW-0547">Nucleotide-binding</keyword>
<comment type="caution">
    <text evidence="9">The sequence shown here is derived from an EMBL/GenBank/DDBJ whole genome shotgun (WGS) entry which is preliminary data.</text>
</comment>
<dbReference type="Gene3D" id="3.30.1360.40">
    <property type="match status" value="1"/>
</dbReference>
<dbReference type="InterPro" id="IPR029000">
    <property type="entry name" value="Cyclophilin-like_dom_sf"/>
</dbReference>
<evidence type="ECO:0008006" key="11">
    <source>
        <dbReference type="Google" id="ProtNLM"/>
    </source>
</evidence>
<dbReference type="OrthoDB" id="196847at2759"/>
<organism evidence="9 10">
    <name type="scientific">Agrocybe chaxingu</name>
    <dbReference type="NCBI Taxonomy" id="84603"/>
    <lineage>
        <taxon>Eukaryota</taxon>
        <taxon>Fungi</taxon>
        <taxon>Dikarya</taxon>
        <taxon>Basidiomycota</taxon>
        <taxon>Agaricomycotina</taxon>
        <taxon>Agaricomycetes</taxon>
        <taxon>Agaricomycetidae</taxon>
        <taxon>Agaricales</taxon>
        <taxon>Agaricineae</taxon>
        <taxon>Strophariaceae</taxon>
        <taxon>Agrocybe</taxon>
    </lineage>
</organism>
<dbReference type="AlphaFoldDB" id="A0A9W8MSQ0"/>
<evidence type="ECO:0000256" key="6">
    <source>
        <dbReference type="PROSITE-ProRule" id="PRU00409"/>
    </source>
</evidence>
<evidence type="ECO:0000313" key="9">
    <source>
        <dbReference type="EMBL" id="KAJ3504600.1"/>
    </source>
</evidence>
<dbReference type="InterPro" id="IPR005481">
    <property type="entry name" value="BC-like_N"/>
</dbReference>
<dbReference type="Pfam" id="PF02785">
    <property type="entry name" value="Biotin_carb_C"/>
    <property type="match status" value="1"/>
</dbReference>
<dbReference type="InterPro" id="IPR003778">
    <property type="entry name" value="CT_A_B"/>
</dbReference>
<dbReference type="SUPFAM" id="SSF160467">
    <property type="entry name" value="PH0987 N-terminal domain-like"/>
    <property type="match status" value="1"/>
</dbReference>
<feature type="domain" description="Biotin carboxylation" evidence="8">
    <location>
        <begin position="5"/>
        <end position="470"/>
    </location>
</feature>
<dbReference type="SMART" id="SM00797">
    <property type="entry name" value="AHS2"/>
    <property type="match status" value="1"/>
</dbReference>
<dbReference type="PROSITE" id="PS50975">
    <property type="entry name" value="ATP_GRASP"/>
    <property type="match status" value="1"/>
</dbReference>
<dbReference type="Gene3D" id="2.40.100.10">
    <property type="entry name" value="Cyclophilin-like"/>
    <property type="match status" value="1"/>
</dbReference>
<dbReference type="GO" id="GO:0016787">
    <property type="term" value="F:hydrolase activity"/>
    <property type="evidence" value="ECO:0007669"/>
    <property type="project" value="UniProtKB-KW"/>
</dbReference>
<dbReference type="InterPro" id="IPR003833">
    <property type="entry name" value="CT_C_D"/>
</dbReference>
<dbReference type="PANTHER" id="PTHR18866:SF128">
    <property type="entry name" value="UREA AMIDOLYASE"/>
    <property type="match status" value="1"/>
</dbReference>
<dbReference type="InterPro" id="IPR016185">
    <property type="entry name" value="PreATP-grasp_dom_sf"/>
</dbReference>